<sequence length="278" mass="30643">MLTVDEAVQYLEILASEVARNNLLLHMVLVGKASSGKTTVLQRVHAQTACTAIIYCSMHPSIQEVESQVLASSRTRVFLLDDACVFDLSKLMSVLQSNGISFIAASRRPVDERVDYITLEAPRSIGTSVNRNVISFCTPIPPYCGHMTRVQCILLSILHICMHSSPNQDDYRFGRTTLRRKGQSVKQTSSQKSSSRIRSARVSVTRLKACFQAYSCLQSDILSSAFDLDDTIASLINSRCVTCTRGPTQSKTYLQCALTEGELAVIRAKANMPQGLID</sequence>
<dbReference type="SUPFAM" id="SSF52540">
    <property type="entry name" value="P-loop containing nucleoside triphosphate hydrolases"/>
    <property type="match status" value="1"/>
</dbReference>
<dbReference type="OrthoDB" id="10254556at2759"/>
<dbReference type="EMBL" id="JXTI01000190">
    <property type="protein sequence ID" value="KWX11424.1"/>
    <property type="molecule type" value="Genomic_DNA"/>
</dbReference>
<name>A0A132NN12_GIAIN</name>
<evidence type="ECO:0000313" key="2">
    <source>
        <dbReference type="Proteomes" id="UP000070089"/>
    </source>
</evidence>
<gene>
    <name evidence="1" type="ORF">QR46_4620</name>
</gene>
<reference evidence="1 2" key="1">
    <citation type="journal article" date="2015" name="Mol. Biochem. Parasitol.">
        <title>Identification of polymorphic genes for use in assemblage B genotyping assays through comparative genomics of multiple assemblage B Giardia duodenalis isolates.</title>
        <authorList>
            <person name="Wielinga C."/>
            <person name="Thompson R.C."/>
            <person name="Monis P."/>
            <person name="Ryan U."/>
        </authorList>
    </citation>
    <scope>NUCLEOTIDE SEQUENCE [LARGE SCALE GENOMIC DNA]</scope>
    <source>
        <strain evidence="1 2">BAH15c1</strain>
    </source>
</reference>
<dbReference type="VEuPathDB" id="GiardiaDB:QR46_4620"/>
<dbReference type="InterPro" id="IPR027417">
    <property type="entry name" value="P-loop_NTPase"/>
</dbReference>
<evidence type="ECO:0000313" key="1">
    <source>
        <dbReference type="EMBL" id="KWX11424.1"/>
    </source>
</evidence>
<protein>
    <submittedName>
        <fullName evidence="1">Uncharacterized protein</fullName>
    </submittedName>
</protein>
<organism evidence="1 2">
    <name type="scientific">Giardia duodenalis assemblage B</name>
    <dbReference type="NCBI Taxonomy" id="1394984"/>
    <lineage>
        <taxon>Eukaryota</taxon>
        <taxon>Metamonada</taxon>
        <taxon>Diplomonadida</taxon>
        <taxon>Hexamitidae</taxon>
        <taxon>Giardiinae</taxon>
        <taxon>Giardia</taxon>
    </lineage>
</organism>
<accession>A0A132NN12</accession>
<proteinExistence type="predicted"/>
<dbReference type="AlphaFoldDB" id="A0A132NN12"/>
<dbReference type="Proteomes" id="UP000070089">
    <property type="component" value="Unassembled WGS sequence"/>
</dbReference>
<comment type="caution">
    <text evidence="1">The sequence shown here is derived from an EMBL/GenBank/DDBJ whole genome shotgun (WGS) entry which is preliminary data.</text>
</comment>